<protein>
    <recommendedName>
        <fullName evidence="4">HD domain-containing protein</fullName>
    </recommendedName>
</protein>
<organism evidence="2 3">
    <name type="scientific">Mycena venus</name>
    <dbReference type="NCBI Taxonomy" id="2733690"/>
    <lineage>
        <taxon>Eukaryota</taxon>
        <taxon>Fungi</taxon>
        <taxon>Dikarya</taxon>
        <taxon>Basidiomycota</taxon>
        <taxon>Agaricomycotina</taxon>
        <taxon>Agaricomycetes</taxon>
        <taxon>Agaricomycetidae</taxon>
        <taxon>Agaricales</taxon>
        <taxon>Marasmiineae</taxon>
        <taxon>Mycenaceae</taxon>
        <taxon>Mycena</taxon>
    </lineage>
</organism>
<dbReference type="PANTHER" id="PTHR35569:SF1">
    <property type="entry name" value="CYANAMIDE HYDRATASE DDI2-RELATED"/>
    <property type="match status" value="1"/>
</dbReference>
<reference evidence="2" key="1">
    <citation type="submission" date="2020-05" db="EMBL/GenBank/DDBJ databases">
        <title>Mycena genomes resolve the evolution of fungal bioluminescence.</title>
        <authorList>
            <person name="Tsai I.J."/>
        </authorList>
    </citation>
    <scope>NUCLEOTIDE SEQUENCE</scope>
    <source>
        <strain evidence="2">CCC161011</strain>
    </source>
</reference>
<name>A0A8H6XKH8_9AGAR</name>
<dbReference type="OrthoDB" id="409121at2759"/>
<feature type="compositionally biased region" description="Basic and acidic residues" evidence="1">
    <location>
        <begin position="40"/>
        <end position="49"/>
    </location>
</feature>
<accession>A0A8H6XKH8</accession>
<evidence type="ECO:0000313" key="2">
    <source>
        <dbReference type="EMBL" id="KAF7342166.1"/>
    </source>
</evidence>
<evidence type="ECO:0000256" key="1">
    <source>
        <dbReference type="SAM" id="MobiDB-lite"/>
    </source>
</evidence>
<sequence length="229" mass="25319">MFPATSKTFLLWPKSNLTTCRSKISVPSRSIPSTPPPSSTRERSPRTKDSSTPSVATIFALAILHNGFPSGTPGVPQISFEELNRRLYHTCILHDLGWTMTEEGRAHPAHAMTFELHGGIMAYDHLHTAAPSLDAQQVGDIVQSIVLHTLEFPSGKSSATGALMFLSAWFDVCGYHEAGPGSRFVDRETVKEIEKEYPRGAFAVEGKEVLDREFSEKPNTLLLPFPRQR</sequence>
<dbReference type="AlphaFoldDB" id="A0A8H6XKH8"/>
<comment type="caution">
    <text evidence="2">The sequence shown here is derived from an EMBL/GenBank/DDBJ whole genome shotgun (WGS) entry which is preliminary data.</text>
</comment>
<dbReference type="Proteomes" id="UP000620124">
    <property type="component" value="Unassembled WGS sequence"/>
</dbReference>
<proteinExistence type="predicted"/>
<evidence type="ECO:0000313" key="3">
    <source>
        <dbReference type="Proteomes" id="UP000620124"/>
    </source>
</evidence>
<gene>
    <name evidence="2" type="ORF">MVEN_01804400</name>
</gene>
<keyword evidence="3" id="KW-1185">Reference proteome</keyword>
<dbReference type="EMBL" id="JACAZI010000017">
    <property type="protein sequence ID" value="KAF7342166.1"/>
    <property type="molecule type" value="Genomic_DNA"/>
</dbReference>
<feature type="region of interest" description="Disordered" evidence="1">
    <location>
        <begin position="24"/>
        <end position="53"/>
    </location>
</feature>
<dbReference type="PANTHER" id="PTHR35569">
    <property type="entry name" value="CYANAMIDE HYDRATASE DDI2-RELATED"/>
    <property type="match status" value="1"/>
</dbReference>
<evidence type="ECO:0008006" key="4">
    <source>
        <dbReference type="Google" id="ProtNLM"/>
    </source>
</evidence>